<feature type="domain" description="Ig-like" evidence="5">
    <location>
        <begin position="1"/>
        <end position="96"/>
    </location>
</feature>
<feature type="domain" description="Fibronectin type-III" evidence="6">
    <location>
        <begin position="726"/>
        <end position="817"/>
    </location>
</feature>
<name>A0AAV1L6C3_9NEOP</name>
<dbReference type="GO" id="GO:0009653">
    <property type="term" value="P:anatomical structure morphogenesis"/>
    <property type="evidence" value="ECO:0007669"/>
    <property type="project" value="UniProtKB-ARBA"/>
</dbReference>
<dbReference type="FunFam" id="2.60.40.10:FF:000028">
    <property type="entry name" value="Neuronal cell adhesion molecule"/>
    <property type="match status" value="1"/>
</dbReference>
<feature type="region of interest" description="Disordered" evidence="3">
    <location>
        <begin position="1288"/>
        <end position="1337"/>
    </location>
</feature>
<dbReference type="InterPro" id="IPR003599">
    <property type="entry name" value="Ig_sub"/>
</dbReference>
<dbReference type="InterPro" id="IPR007110">
    <property type="entry name" value="Ig-like_dom"/>
</dbReference>
<dbReference type="CDD" id="cd00063">
    <property type="entry name" value="FN3"/>
    <property type="match status" value="6"/>
</dbReference>
<evidence type="ECO:0000256" key="3">
    <source>
        <dbReference type="SAM" id="MobiDB-lite"/>
    </source>
</evidence>
<evidence type="ECO:0000313" key="7">
    <source>
        <dbReference type="EMBL" id="CAK1589599.1"/>
    </source>
</evidence>
<keyword evidence="4" id="KW-1133">Transmembrane helix</keyword>
<keyword evidence="8" id="KW-1185">Reference proteome</keyword>
<evidence type="ECO:0000256" key="4">
    <source>
        <dbReference type="SAM" id="Phobius"/>
    </source>
</evidence>
<proteinExistence type="predicted"/>
<dbReference type="EMBL" id="CAVLGL010000084">
    <property type="protein sequence ID" value="CAK1589599.1"/>
    <property type="molecule type" value="Genomic_DNA"/>
</dbReference>
<dbReference type="Pfam" id="PF00041">
    <property type="entry name" value="fn3"/>
    <property type="match status" value="5"/>
</dbReference>
<dbReference type="InterPro" id="IPR013098">
    <property type="entry name" value="Ig_I-set"/>
</dbReference>
<organism evidence="7 8">
    <name type="scientific">Parnassius mnemosyne</name>
    <name type="common">clouded apollo</name>
    <dbReference type="NCBI Taxonomy" id="213953"/>
    <lineage>
        <taxon>Eukaryota</taxon>
        <taxon>Metazoa</taxon>
        <taxon>Ecdysozoa</taxon>
        <taxon>Arthropoda</taxon>
        <taxon>Hexapoda</taxon>
        <taxon>Insecta</taxon>
        <taxon>Pterygota</taxon>
        <taxon>Neoptera</taxon>
        <taxon>Endopterygota</taxon>
        <taxon>Lepidoptera</taxon>
        <taxon>Glossata</taxon>
        <taxon>Ditrysia</taxon>
        <taxon>Papilionoidea</taxon>
        <taxon>Papilionidae</taxon>
        <taxon>Parnassiinae</taxon>
        <taxon>Parnassini</taxon>
        <taxon>Parnassius</taxon>
        <taxon>Driopa</taxon>
    </lineage>
</organism>
<evidence type="ECO:0008006" key="9">
    <source>
        <dbReference type="Google" id="ProtNLM"/>
    </source>
</evidence>
<keyword evidence="2" id="KW-1015">Disulfide bond</keyword>
<feature type="domain" description="Fibronectin type-III" evidence="6">
    <location>
        <begin position="516"/>
        <end position="613"/>
    </location>
</feature>
<dbReference type="Pfam" id="PF13927">
    <property type="entry name" value="Ig_3"/>
    <property type="match status" value="4"/>
</dbReference>
<feature type="domain" description="Fibronectin type-III" evidence="6">
    <location>
        <begin position="821"/>
        <end position="923"/>
    </location>
</feature>
<dbReference type="SMART" id="SM00408">
    <property type="entry name" value="IGc2"/>
    <property type="match status" value="5"/>
</dbReference>
<dbReference type="SMART" id="SM00409">
    <property type="entry name" value="IG"/>
    <property type="match status" value="6"/>
</dbReference>
<feature type="domain" description="Ig-like" evidence="5">
    <location>
        <begin position="415"/>
        <end position="497"/>
    </location>
</feature>
<feature type="domain" description="Ig-like" evidence="5">
    <location>
        <begin position="100"/>
        <end position="218"/>
    </location>
</feature>
<dbReference type="PANTHER" id="PTHR44170:SF56">
    <property type="entry name" value="FIBRONECTIN TYPE-III DOMAIN-CONTAINING PROTEIN"/>
    <property type="match status" value="1"/>
</dbReference>
<dbReference type="PROSITE" id="PS50853">
    <property type="entry name" value="FN3"/>
    <property type="match status" value="6"/>
</dbReference>
<feature type="domain" description="Ig-like" evidence="5">
    <location>
        <begin position="223"/>
        <end position="310"/>
    </location>
</feature>
<accession>A0AAV1L6C3</accession>
<dbReference type="GO" id="GO:0030154">
    <property type="term" value="P:cell differentiation"/>
    <property type="evidence" value="ECO:0007669"/>
    <property type="project" value="UniProtKB-ARBA"/>
</dbReference>
<evidence type="ECO:0000259" key="5">
    <source>
        <dbReference type="PROSITE" id="PS50835"/>
    </source>
</evidence>
<dbReference type="Pfam" id="PF07679">
    <property type="entry name" value="I-set"/>
    <property type="match status" value="1"/>
</dbReference>
<dbReference type="InterPro" id="IPR003961">
    <property type="entry name" value="FN3_dom"/>
</dbReference>
<keyword evidence="4" id="KW-0812">Transmembrane</keyword>
<dbReference type="SUPFAM" id="SSF49265">
    <property type="entry name" value="Fibronectin type III"/>
    <property type="match status" value="3"/>
</dbReference>
<feature type="domain" description="Fibronectin type-III" evidence="6">
    <location>
        <begin position="1057"/>
        <end position="1174"/>
    </location>
</feature>
<dbReference type="InterPro" id="IPR036116">
    <property type="entry name" value="FN3_sf"/>
</dbReference>
<feature type="compositionally biased region" description="Basic residues" evidence="3">
    <location>
        <begin position="1327"/>
        <end position="1337"/>
    </location>
</feature>
<feature type="domain" description="Fibronectin type-III" evidence="6">
    <location>
        <begin position="617"/>
        <end position="721"/>
    </location>
</feature>
<evidence type="ECO:0000259" key="6">
    <source>
        <dbReference type="PROSITE" id="PS50853"/>
    </source>
</evidence>
<keyword evidence="4" id="KW-0472">Membrane</keyword>
<dbReference type="SMART" id="SM00060">
    <property type="entry name" value="FN3"/>
    <property type="match status" value="6"/>
</dbReference>
<keyword evidence="1" id="KW-0677">Repeat</keyword>
<reference evidence="7 8" key="1">
    <citation type="submission" date="2023-11" db="EMBL/GenBank/DDBJ databases">
        <authorList>
            <person name="Hedman E."/>
            <person name="Englund M."/>
            <person name="Stromberg M."/>
            <person name="Nyberg Akerstrom W."/>
            <person name="Nylinder S."/>
            <person name="Jareborg N."/>
            <person name="Kallberg Y."/>
            <person name="Kronander E."/>
        </authorList>
    </citation>
    <scope>NUCLEOTIDE SEQUENCE [LARGE SCALE GENOMIC DNA]</scope>
</reference>
<evidence type="ECO:0000256" key="2">
    <source>
        <dbReference type="ARBA" id="ARBA00023157"/>
    </source>
</evidence>
<feature type="transmembrane region" description="Helical" evidence="4">
    <location>
        <begin position="1187"/>
        <end position="1209"/>
    </location>
</feature>
<dbReference type="FunFam" id="2.60.40.10:FF:000333">
    <property type="entry name" value="Down syndrome cell adhesion molecule"/>
    <property type="match status" value="1"/>
</dbReference>
<dbReference type="SUPFAM" id="SSF48726">
    <property type="entry name" value="Immunoglobulin"/>
    <property type="match status" value="6"/>
</dbReference>
<dbReference type="CDD" id="cd00096">
    <property type="entry name" value="Ig"/>
    <property type="match status" value="1"/>
</dbReference>
<gene>
    <name evidence="7" type="ORF">PARMNEM_LOCUS10075</name>
</gene>
<dbReference type="InterPro" id="IPR003598">
    <property type="entry name" value="Ig_sub2"/>
</dbReference>
<dbReference type="PANTHER" id="PTHR44170">
    <property type="entry name" value="PROTEIN SIDEKICK"/>
    <property type="match status" value="1"/>
</dbReference>
<dbReference type="InterPro" id="IPR013783">
    <property type="entry name" value="Ig-like_fold"/>
</dbReference>
<dbReference type="GO" id="GO:0098609">
    <property type="term" value="P:cell-cell adhesion"/>
    <property type="evidence" value="ECO:0007669"/>
    <property type="project" value="TreeGrafter"/>
</dbReference>
<comment type="caution">
    <text evidence="7">The sequence shown here is derived from an EMBL/GenBank/DDBJ whole genome shotgun (WGS) entry which is preliminary data.</text>
</comment>
<dbReference type="Proteomes" id="UP001314205">
    <property type="component" value="Unassembled WGS sequence"/>
</dbReference>
<evidence type="ECO:0000313" key="8">
    <source>
        <dbReference type="Proteomes" id="UP001314205"/>
    </source>
</evidence>
<dbReference type="InterPro" id="IPR036179">
    <property type="entry name" value="Ig-like_dom_sf"/>
</dbReference>
<feature type="domain" description="Ig-like" evidence="5">
    <location>
        <begin position="317"/>
        <end position="411"/>
    </location>
</feature>
<feature type="domain" description="Fibronectin type-III" evidence="6">
    <location>
        <begin position="954"/>
        <end position="1056"/>
    </location>
</feature>
<dbReference type="GO" id="GO:0016020">
    <property type="term" value="C:membrane"/>
    <property type="evidence" value="ECO:0007669"/>
    <property type="project" value="UniProtKB-ARBA"/>
</dbReference>
<dbReference type="PROSITE" id="PS50835">
    <property type="entry name" value="IG_LIKE"/>
    <property type="match status" value="5"/>
</dbReference>
<dbReference type="Gene3D" id="2.60.40.10">
    <property type="entry name" value="Immunoglobulins"/>
    <property type="match status" value="11"/>
</dbReference>
<protein>
    <recommendedName>
        <fullName evidence="9">Down syndrome cell adhesion molecule-like protein Dscam2</fullName>
    </recommendedName>
</protein>
<sequence>MLMSQHFSETTVTPGADVNLHCIVNGPHPARFVWERDNIVISSNTDSRYTIGQTMTPDGGVTTQLNISHIRVDDGGLYACVAHQGETIIAHQDRVNVYGPPYIRTLPPFKVQSGQSVTLRCPYYGYPIREITWEHRGKEIAKDATHQTHRYKRFINDTALSIEIFGRKPKLRQKRDATVSREGVLNIAKVSKSDNGAAYACIVKSPSGEMAKRSFELQVVEAPQLEEILLASDLREGQIVQIHCNLKSGDSPVYYSWLKDGKKIPTHLKIVERSLEVFSVLIIKNVSLEHCGTYTCVAANHVAKVNRTVNLYIKVAPKWSEEPHNTSLLLGRNGHISCSANGYPQPQTHWLKKDVISDAWRPVLEVAGGGVLSLSNGSLIFDAVALSDAGLYTCHVENGVGDPLSKTIWISVNKPVTFDIASRNLTVKLGQHITIECQAKGDDPIRIMWTRNGKPINPLTQRVKISDTKSDEGMTSVLEILQTETTDDAVYQCRAGNPYGADVYSVYLIILEPPLPPSDLIVDSIKSRSVKLSWIDLARSLAQFYSLQIATSQRLSWNNAKTINVTRLDEIRHTAEIGDLLPATAYTVRVAGGNQADLSSFSSPVKFTTTEEAPSSPPLAVQIEQTDAPGELKAKWLPPPADTHNGLILGYRLRAVPQLNGVKETQDVNDKIIKTSSLYSKQETIITGLLKGVRYAVSIAAFNGAGVGPFSTPLFQDTREGAPEEGPSSVECSGVTSTALRISWQPIPPHRQAGALIGYSVLYAAQARQWQNATSLVTELRLQGLHKYTNYTVKVAGFSNYGTGPFSFPIVCATLQDVPDAPAEIKLLSQSSNTLLVSWKKPKNPNGRLLHYTVYCKPTASNDGPQVIRVDAEETIDVYEKTQTLELKALYEGRQYDVWVTASTAIGEGPESKRVTNTPSQRGIDQSLSGNYTCLAKNLYGSDSVVYTVRVLPLPDPPTLRATPFKDSIVVEWDEIKVHGNDSLSYGISYNLTWREGDGPWQEAWPVARETRLPGIQQHALAGLKCGTKYSIRVTATDNVGTSAPAHIDVTTLGGAPVSPPTTDWLWSNATHIYIQLSGWDDGGCDVTRWDVEYRLLGSNQWKKAENRMPMELNLGWGYIDGHYPAPPLRSIPTSYAVGYLDPGNWYQLRVTAVNDAGTASAIYTYATKTIDGEEIGPPSELLDLNMLVIICSSILLIICLLAFICILFKKHRQGYSSQYRHSIADEVKSRNESIAVPAEQKERYAHTPRIYTSPIHPRKPTKNEMFEISPYAEFALGFRTFDHVENQDLPNRLPSRPRFDTETSFQNRSESDDSDSTSKATVTAMPRRHCRTPHHR</sequence>
<evidence type="ECO:0000256" key="1">
    <source>
        <dbReference type="ARBA" id="ARBA00022737"/>
    </source>
</evidence>